<evidence type="ECO:0000256" key="1">
    <source>
        <dbReference type="ARBA" id="ARBA00001946"/>
    </source>
</evidence>
<feature type="non-terminal residue" evidence="20">
    <location>
        <position position="332"/>
    </location>
</feature>
<keyword evidence="13" id="KW-0443">Lipid metabolism</keyword>
<keyword evidence="21" id="KW-1185">Reference proteome</keyword>
<evidence type="ECO:0000256" key="8">
    <source>
        <dbReference type="ARBA" id="ARBA00022516"/>
    </source>
</evidence>
<evidence type="ECO:0000256" key="16">
    <source>
        <dbReference type="ARBA" id="ARBA00023209"/>
    </source>
</evidence>
<dbReference type="PIRSF" id="PIRSF028840">
    <property type="entry name" value="Mmp37"/>
    <property type="match status" value="1"/>
</dbReference>
<keyword evidence="17" id="KW-1208">Phospholipid metabolism</keyword>
<evidence type="ECO:0000256" key="4">
    <source>
        <dbReference type="ARBA" id="ARBA00005189"/>
    </source>
</evidence>
<keyword evidence="10" id="KW-0548">Nucleotidyltransferase</keyword>
<dbReference type="InterPro" id="IPR015222">
    <property type="entry name" value="Tam41"/>
</dbReference>
<evidence type="ECO:0000256" key="15">
    <source>
        <dbReference type="ARBA" id="ARBA00023136"/>
    </source>
</evidence>
<evidence type="ECO:0000313" key="21">
    <source>
        <dbReference type="Proteomes" id="UP001497623"/>
    </source>
</evidence>
<proteinExistence type="inferred from homology"/>
<dbReference type="GO" id="GO:0016024">
    <property type="term" value="P:CDP-diacylglycerol biosynthetic process"/>
    <property type="evidence" value="ECO:0007669"/>
    <property type="project" value="TreeGrafter"/>
</dbReference>
<evidence type="ECO:0000313" key="20">
    <source>
        <dbReference type="EMBL" id="CAL4116005.1"/>
    </source>
</evidence>
<dbReference type="GO" id="GO:0032049">
    <property type="term" value="P:cardiolipin biosynthetic process"/>
    <property type="evidence" value="ECO:0007669"/>
    <property type="project" value="InterPro"/>
</dbReference>
<evidence type="ECO:0000256" key="5">
    <source>
        <dbReference type="ARBA" id="ARBA00005458"/>
    </source>
</evidence>
<dbReference type="AlphaFoldDB" id="A0AAV2R9I6"/>
<gene>
    <name evidence="20" type="ORF">MNOR_LOCUS20863</name>
</gene>
<evidence type="ECO:0000256" key="14">
    <source>
        <dbReference type="ARBA" id="ARBA00023128"/>
    </source>
</evidence>
<evidence type="ECO:0000256" key="13">
    <source>
        <dbReference type="ARBA" id="ARBA00023098"/>
    </source>
</evidence>
<evidence type="ECO:0000256" key="6">
    <source>
        <dbReference type="ARBA" id="ARBA00012487"/>
    </source>
</evidence>
<comment type="similarity">
    <text evidence="5">Belongs to the TAM41 family.</text>
</comment>
<dbReference type="GO" id="GO:0005743">
    <property type="term" value="C:mitochondrial inner membrane"/>
    <property type="evidence" value="ECO:0007669"/>
    <property type="project" value="UniProtKB-SubCell"/>
</dbReference>
<comment type="subcellular location">
    <subcellularLocation>
        <location evidence="2">Mitochondrion inner membrane</location>
        <topology evidence="2">Peripheral membrane protein</topology>
        <orientation evidence="2">Matrix side</orientation>
    </subcellularLocation>
</comment>
<keyword evidence="9" id="KW-0808">Transferase</keyword>
<keyword evidence="8" id="KW-0444">Lipid biosynthesis</keyword>
<reference evidence="20 21" key="1">
    <citation type="submission" date="2024-05" db="EMBL/GenBank/DDBJ databases">
        <authorList>
            <person name="Wallberg A."/>
        </authorList>
    </citation>
    <scope>NUCLEOTIDE SEQUENCE [LARGE SCALE GENOMIC DNA]</scope>
</reference>
<name>A0AAV2R9I6_MEGNR</name>
<accession>A0AAV2R9I6</accession>
<dbReference type="EMBL" id="CAXKWB010016368">
    <property type="protein sequence ID" value="CAL4116005.1"/>
    <property type="molecule type" value="Genomic_DNA"/>
</dbReference>
<keyword evidence="12" id="KW-0460">Magnesium</keyword>
<keyword evidence="11" id="KW-0999">Mitochondrion inner membrane</keyword>
<comment type="pathway">
    <text evidence="3">Phospholipid metabolism; CDP-diacylglycerol biosynthesis; CDP-diacylglycerol from sn-glycerol 3-phosphate: step 3/3.</text>
</comment>
<evidence type="ECO:0000256" key="3">
    <source>
        <dbReference type="ARBA" id="ARBA00005119"/>
    </source>
</evidence>
<dbReference type="GO" id="GO:0004605">
    <property type="term" value="F:phosphatidate cytidylyltransferase activity"/>
    <property type="evidence" value="ECO:0007669"/>
    <property type="project" value="UniProtKB-EC"/>
</dbReference>
<evidence type="ECO:0000256" key="2">
    <source>
        <dbReference type="ARBA" id="ARBA00004443"/>
    </source>
</evidence>
<dbReference type="Pfam" id="PF09139">
    <property type="entry name" value="Tam41_Mmp37"/>
    <property type="match status" value="1"/>
</dbReference>
<keyword evidence="14" id="KW-0496">Mitochondrion</keyword>
<comment type="cofactor">
    <cofactor evidence="1">
        <name>Mg(2+)</name>
        <dbReference type="ChEBI" id="CHEBI:18420"/>
    </cofactor>
</comment>
<dbReference type="Proteomes" id="UP001497623">
    <property type="component" value="Unassembled WGS sequence"/>
</dbReference>
<keyword evidence="16" id="KW-0594">Phospholipid biosynthesis</keyword>
<evidence type="ECO:0000256" key="19">
    <source>
        <dbReference type="ARBA" id="ARBA00031502"/>
    </source>
</evidence>
<dbReference type="PANTHER" id="PTHR13619">
    <property type="entry name" value="PHOSPHATIDATE CYTIDYLYLTRANSFERASE, MITOCHONDRIAL"/>
    <property type="match status" value="1"/>
</dbReference>
<evidence type="ECO:0000256" key="18">
    <source>
        <dbReference type="ARBA" id="ARBA00029893"/>
    </source>
</evidence>
<evidence type="ECO:0000256" key="9">
    <source>
        <dbReference type="ARBA" id="ARBA00022679"/>
    </source>
</evidence>
<keyword evidence="15" id="KW-0472">Membrane</keyword>
<evidence type="ECO:0000256" key="12">
    <source>
        <dbReference type="ARBA" id="ARBA00022842"/>
    </source>
</evidence>
<dbReference type="PANTHER" id="PTHR13619:SF0">
    <property type="entry name" value="PHOSPHATIDATE CYTIDYLYLTRANSFERASE, MITOCHONDRIAL"/>
    <property type="match status" value="1"/>
</dbReference>
<comment type="caution">
    <text evidence="20">The sequence shown here is derived from an EMBL/GenBank/DDBJ whole genome shotgun (WGS) entry which is preliminary data.</text>
</comment>
<dbReference type="EC" id="2.7.7.41" evidence="6"/>
<evidence type="ECO:0000256" key="7">
    <source>
        <dbReference type="ARBA" id="ARBA00018337"/>
    </source>
</evidence>
<protein>
    <recommendedName>
        <fullName evidence="7">Phosphatidate cytidylyltransferase, mitochondrial</fullName>
        <ecNumber evidence="6">2.7.7.41</ecNumber>
    </recommendedName>
    <alternativeName>
        <fullName evidence="18">CDP-diacylglycerol synthase</fullName>
    </alternativeName>
    <alternativeName>
        <fullName evidence="19">Mitochondrial translocator assembly and maintenance protein 41 homolog</fullName>
    </alternativeName>
</protein>
<sequence length="332" mass="37756">MELCIMPTVYHRILHSFPRGHCLAFAYGSGVFKQLGYNSVRGNMMDFIIAVNDPLEWHQNNMEQNPNHYSVLRRGGAPFICNVQEKWGAKLYFNTLVPTHEGMIKYGVISRSDLITDLLDWETLYIAGRLHKPVQLLHRDESDSELKSALNLNLYSAIHSALLILPESFSEDQLYMTLAGLSYTGDFRMSVGEDKYKVRNIVAAQTQEFRNLYSPILNELQEYVILDSYTGMGEQDTSPSTRLFHLSMLPMKVQLLMAEEWNKDGRIRDMEDVLRAAANDPDGADIVVKGISDIVQASSVSQAVKGILTAGFSKSLRYSWAKLFKMWKSLRK</sequence>
<organism evidence="20 21">
    <name type="scientific">Meganyctiphanes norvegica</name>
    <name type="common">Northern krill</name>
    <name type="synonym">Thysanopoda norvegica</name>
    <dbReference type="NCBI Taxonomy" id="48144"/>
    <lineage>
        <taxon>Eukaryota</taxon>
        <taxon>Metazoa</taxon>
        <taxon>Ecdysozoa</taxon>
        <taxon>Arthropoda</taxon>
        <taxon>Crustacea</taxon>
        <taxon>Multicrustacea</taxon>
        <taxon>Malacostraca</taxon>
        <taxon>Eumalacostraca</taxon>
        <taxon>Eucarida</taxon>
        <taxon>Euphausiacea</taxon>
        <taxon>Euphausiidae</taxon>
        <taxon>Meganyctiphanes</taxon>
    </lineage>
</organism>
<evidence type="ECO:0000256" key="17">
    <source>
        <dbReference type="ARBA" id="ARBA00023264"/>
    </source>
</evidence>
<evidence type="ECO:0000256" key="10">
    <source>
        <dbReference type="ARBA" id="ARBA00022695"/>
    </source>
</evidence>
<comment type="pathway">
    <text evidence="4">Lipid metabolism.</text>
</comment>
<evidence type="ECO:0000256" key="11">
    <source>
        <dbReference type="ARBA" id="ARBA00022792"/>
    </source>
</evidence>